<dbReference type="EMBL" id="JACSEA010000018">
    <property type="protein sequence ID" value="KAF7382964.1"/>
    <property type="molecule type" value="Genomic_DNA"/>
</dbReference>
<feature type="chain" id="PRO_5032747350" description="Transferrin-like domain-containing protein" evidence="1">
    <location>
        <begin position="20"/>
        <end position="123"/>
    </location>
</feature>
<sequence length="123" mass="13695">MKCHKSIMILASLVAVIIATDITAEDGYYHYEAVAVIQKDLNVSDAKGLRHLKSCHTGIRDDIGYNIPLAKLAAIGDNINNTEYFVRDNEFQALSLLFSKACLVETWSSDPTINRKLNILNII</sequence>
<gene>
    <name evidence="3" type="ORF">HZH66_013366</name>
</gene>
<dbReference type="InterPro" id="IPR001156">
    <property type="entry name" value="Transferrin-like_dom"/>
</dbReference>
<feature type="signal peptide" evidence="1">
    <location>
        <begin position="1"/>
        <end position="19"/>
    </location>
</feature>
<keyword evidence="4" id="KW-1185">Reference proteome</keyword>
<evidence type="ECO:0000313" key="3">
    <source>
        <dbReference type="EMBL" id="KAF7382964.1"/>
    </source>
</evidence>
<proteinExistence type="predicted"/>
<evidence type="ECO:0000259" key="2">
    <source>
        <dbReference type="PROSITE" id="PS51408"/>
    </source>
</evidence>
<evidence type="ECO:0000256" key="1">
    <source>
        <dbReference type="SAM" id="SignalP"/>
    </source>
</evidence>
<evidence type="ECO:0000313" key="4">
    <source>
        <dbReference type="Proteomes" id="UP000614350"/>
    </source>
</evidence>
<organism evidence="3 4">
    <name type="scientific">Vespula vulgaris</name>
    <name type="common">Yellow jacket</name>
    <name type="synonym">Wasp</name>
    <dbReference type="NCBI Taxonomy" id="7454"/>
    <lineage>
        <taxon>Eukaryota</taxon>
        <taxon>Metazoa</taxon>
        <taxon>Ecdysozoa</taxon>
        <taxon>Arthropoda</taxon>
        <taxon>Hexapoda</taxon>
        <taxon>Insecta</taxon>
        <taxon>Pterygota</taxon>
        <taxon>Neoptera</taxon>
        <taxon>Endopterygota</taxon>
        <taxon>Hymenoptera</taxon>
        <taxon>Apocrita</taxon>
        <taxon>Aculeata</taxon>
        <taxon>Vespoidea</taxon>
        <taxon>Vespidae</taxon>
        <taxon>Vespinae</taxon>
        <taxon>Vespula</taxon>
    </lineage>
</organism>
<keyword evidence="1" id="KW-0732">Signal</keyword>
<accession>A0A834J9L3</accession>
<dbReference type="AlphaFoldDB" id="A0A834J9L3"/>
<name>A0A834J9L3_VESVU</name>
<protein>
    <recommendedName>
        <fullName evidence="2">Transferrin-like domain-containing protein</fullName>
    </recommendedName>
</protein>
<dbReference type="Proteomes" id="UP000614350">
    <property type="component" value="Unassembled WGS sequence"/>
</dbReference>
<dbReference type="Pfam" id="PF00405">
    <property type="entry name" value="Transferrin"/>
    <property type="match status" value="1"/>
</dbReference>
<reference evidence="3" key="1">
    <citation type="journal article" date="2020" name="G3 (Bethesda)">
        <title>High-Quality Assemblies for Three Invasive Social Wasps from the &lt;i&gt;Vespula&lt;/i&gt; Genus.</title>
        <authorList>
            <person name="Harrop T.W.R."/>
            <person name="Guhlin J."/>
            <person name="McLaughlin G.M."/>
            <person name="Permina E."/>
            <person name="Stockwell P."/>
            <person name="Gilligan J."/>
            <person name="Le Lec M.F."/>
            <person name="Gruber M.A.M."/>
            <person name="Quinn O."/>
            <person name="Lovegrove M."/>
            <person name="Duncan E.J."/>
            <person name="Remnant E.J."/>
            <person name="Van Eeckhoven J."/>
            <person name="Graham B."/>
            <person name="Knapp R.A."/>
            <person name="Langford K.W."/>
            <person name="Kronenberg Z."/>
            <person name="Press M.O."/>
            <person name="Eacker S.M."/>
            <person name="Wilson-Rankin E.E."/>
            <person name="Purcell J."/>
            <person name="Lester P.J."/>
            <person name="Dearden P.K."/>
        </authorList>
    </citation>
    <scope>NUCLEOTIDE SEQUENCE</scope>
    <source>
        <strain evidence="3">Marl-1</strain>
    </source>
</reference>
<comment type="caution">
    <text evidence="3">The sequence shown here is derived from an EMBL/GenBank/DDBJ whole genome shotgun (WGS) entry which is preliminary data.</text>
</comment>
<dbReference type="Gene3D" id="3.40.190.10">
    <property type="entry name" value="Periplasmic binding protein-like II"/>
    <property type="match status" value="1"/>
</dbReference>
<dbReference type="SUPFAM" id="SSF53850">
    <property type="entry name" value="Periplasmic binding protein-like II"/>
    <property type="match status" value="1"/>
</dbReference>
<dbReference type="PROSITE" id="PS51408">
    <property type="entry name" value="TRANSFERRIN_LIKE_4"/>
    <property type="match status" value="1"/>
</dbReference>
<feature type="domain" description="Transferrin-like" evidence="2">
    <location>
        <begin position="1"/>
        <end position="123"/>
    </location>
</feature>